<dbReference type="OMA" id="YAHPRNA"/>
<dbReference type="VEuPathDB" id="AmoebaDB:EDI_248660"/>
<dbReference type="GeneID" id="5882129"/>
<dbReference type="Proteomes" id="UP000008076">
    <property type="component" value="Unassembled WGS sequence"/>
</dbReference>
<gene>
    <name evidence="2" type="ORF">EDI_248660</name>
</gene>
<dbReference type="InterPro" id="IPR005122">
    <property type="entry name" value="Uracil-DNA_glycosylase-like"/>
</dbReference>
<dbReference type="InterPro" id="IPR036895">
    <property type="entry name" value="Uracil-DNA_glycosylase-like_sf"/>
</dbReference>
<dbReference type="AlphaFoldDB" id="B0EFS1"/>
<feature type="domain" description="Uracil-DNA glycosylase-like" evidence="1">
    <location>
        <begin position="13"/>
        <end position="158"/>
    </location>
</feature>
<keyword evidence="3" id="KW-1185">Reference proteome</keyword>
<dbReference type="RefSeq" id="XP_001737108.1">
    <property type="nucleotide sequence ID" value="XM_001737056.1"/>
</dbReference>
<protein>
    <recommendedName>
        <fullName evidence="1">Uracil-DNA glycosylase-like domain-containing protein</fullName>
    </recommendedName>
</protein>
<organism evidence="3">
    <name type="scientific">Entamoeba dispar (strain ATCC PRA-260 / SAW760)</name>
    <dbReference type="NCBI Taxonomy" id="370354"/>
    <lineage>
        <taxon>Eukaryota</taxon>
        <taxon>Amoebozoa</taxon>
        <taxon>Evosea</taxon>
        <taxon>Archamoebae</taxon>
        <taxon>Mastigamoebida</taxon>
        <taxon>Entamoebidae</taxon>
        <taxon>Entamoeba</taxon>
    </lineage>
</organism>
<reference evidence="3" key="1">
    <citation type="submission" date="2007-12" db="EMBL/GenBank/DDBJ databases">
        <title>Annotation of Entamoeba dispar SAW760.</title>
        <authorList>
            <person name="Lorenzi H."/>
            <person name="Inman J."/>
            <person name="Schobel S."/>
            <person name="Amedeo P."/>
            <person name="Caler E."/>
        </authorList>
    </citation>
    <scope>NUCLEOTIDE SEQUENCE [LARGE SCALE GENOMIC DNA]</scope>
    <source>
        <strain evidence="3">ATCC PRA-260 / SAW760</strain>
    </source>
</reference>
<proteinExistence type="predicted"/>
<evidence type="ECO:0000259" key="1">
    <source>
        <dbReference type="Pfam" id="PF03167"/>
    </source>
</evidence>
<dbReference type="EMBL" id="DS549094">
    <property type="protein sequence ID" value="EDR26626.1"/>
    <property type="molecule type" value="Genomic_DNA"/>
</dbReference>
<evidence type="ECO:0000313" key="2">
    <source>
        <dbReference type="EMBL" id="EDR26626.1"/>
    </source>
</evidence>
<dbReference type="NCBIfam" id="TIGR04274">
    <property type="entry name" value="hypoxanDNAglyco"/>
    <property type="match status" value="1"/>
</dbReference>
<dbReference type="GO" id="GO:0019104">
    <property type="term" value="F:DNA N-glycosylase activity"/>
    <property type="evidence" value="ECO:0007669"/>
    <property type="project" value="UniProtKB-ARBA"/>
</dbReference>
<sequence>MSERLSSFDPIIPSKPLILILGSMPGTESLKKQQYYGHPQNCFWSIISSIKSMGSVPPRYEQRIELIKSCQIALWDVCCQCERKGSLDSDIKEVKPNKINKLLLEHPTIKTVLFNGQGPSKLYHKFFKELPNIKYVIMPGTSPANARTKKQTKIEIWKKQMFVISISNKQNTLTNK</sequence>
<dbReference type="Pfam" id="PF03167">
    <property type="entry name" value="UDG"/>
    <property type="match status" value="1"/>
</dbReference>
<accession>B0EFS1</accession>
<dbReference type="SUPFAM" id="SSF52141">
    <property type="entry name" value="Uracil-DNA glycosylase-like"/>
    <property type="match status" value="1"/>
</dbReference>
<dbReference type="OrthoDB" id="45157at2759"/>
<dbReference type="KEGG" id="edi:EDI_248660"/>
<dbReference type="eggNOG" id="ENOG502SC77">
    <property type="taxonomic scope" value="Eukaryota"/>
</dbReference>
<name>B0EFS1_ENTDS</name>
<evidence type="ECO:0000313" key="3">
    <source>
        <dbReference type="Proteomes" id="UP000008076"/>
    </source>
</evidence>
<dbReference type="InterPro" id="IPR026353">
    <property type="entry name" value="Hypoxan-DNA_Glyclase"/>
</dbReference>
<dbReference type="CDD" id="cd10032">
    <property type="entry name" value="UDG-F6_HDG"/>
    <property type="match status" value="1"/>
</dbReference>
<dbReference type="Gene3D" id="3.40.470.10">
    <property type="entry name" value="Uracil-DNA glycosylase-like domain"/>
    <property type="match status" value="1"/>
</dbReference>